<accession>A0A0P9CVD3</accession>
<dbReference type="AlphaFoldDB" id="A0A0P9CVD3"/>
<dbReference type="Gene3D" id="3.10.20.30">
    <property type="match status" value="1"/>
</dbReference>
<dbReference type="STRING" id="381306.AN478_05485"/>
<dbReference type="PANTHER" id="PTHR34472">
    <property type="entry name" value="SULFUR CARRIER PROTEIN THIS"/>
    <property type="match status" value="1"/>
</dbReference>
<dbReference type="InterPro" id="IPR016155">
    <property type="entry name" value="Mopterin_synth/thiamin_S_b"/>
</dbReference>
<evidence type="ECO:0000313" key="1">
    <source>
        <dbReference type="EMBL" id="SCY49163.1"/>
    </source>
</evidence>
<dbReference type="EMBL" id="FMUN01000006">
    <property type="protein sequence ID" value="SCY49163.1"/>
    <property type="molecule type" value="Genomic_DNA"/>
</dbReference>
<dbReference type="InterPro" id="IPR012675">
    <property type="entry name" value="Beta-grasp_dom_sf"/>
</dbReference>
<reference evidence="2" key="1">
    <citation type="submission" date="2016-10" db="EMBL/GenBank/DDBJ databases">
        <authorList>
            <person name="Varghese N."/>
        </authorList>
    </citation>
    <scope>NUCLEOTIDE SEQUENCE [LARGE SCALE GENOMIC DNA]</scope>
    <source>
        <strain evidence="2">HL 19</strain>
    </source>
</reference>
<dbReference type="OrthoDB" id="9800283at2"/>
<dbReference type="Pfam" id="PF02597">
    <property type="entry name" value="ThiS"/>
    <property type="match status" value="1"/>
</dbReference>
<proteinExistence type="predicted"/>
<dbReference type="Proteomes" id="UP000183104">
    <property type="component" value="Unassembled WGS sequence"/>
</dbReference>
<keyword evidence="2" id="KW-1185">Reference proteome</keyword>
<dbReference type="PANTHER" id="PTHR34472:SF1">
    <property type="entry name" value="SULFUR CARRIER PROTEIN THIS"/>
    <property type="match status" value="1"/>
</dbReference>
<name>A0A0P9CVD3_9GAMM</name>
<dbReference type="NCBIfam" id="TIGR01683">
    <property type="entry name" value="thiS"/>
    <property type="match status" value="1"/>
</dbReference>
<dbReference type="InterPro" id="IPR003749">
    <property type="entry name" value="ThiS/MoaD-like"/>
</dbReference>
<evidence type="ECO:0000313" key="2">
    <source>
        <dbReference type="Proteomes" id="UP000183104"/>
    </source>
</evidence>
<organism evidence="1 2">
    <name type="scientific">Thiohalorhabdus denitrificans</name>
    <dbReference type="NCBI Taxonomy" id="381306"/>
    <lineage>
        <taxon>Bacteria</taxon>
        <taxon>Pseudomonadati</taxon>
        <taxon>Pseudomonadota</taxon>
        <taxon>Gammaproteobacteria</taxon>
        <taxon>Thiohalorhabdales</taxon>
        <taxon>Thiohalorhabdaceae</taxon>
        <taxon>Thiohalorhabdus</taxon>
    </lineage>
</organism>
<sequence length="68" mass="7256">MEIWVNGEARTVTEGSTLRALVEELGLDPQGVAVEVNHEVVPRSTHAGHVLEEGDRVEVVRAIGGGAR</sequence>
<gene>
    <name evidence="1" type="ORF">SAMN05661077_2283</name>
</gene>
<dbReference type="CDD" id="cd00565">
    <property type="entry name" value="Ubl_ThiS"/>
    <property type="match status" value="1"/>
</dbReference>
<dbReference type="SUPFAM" id="SSF54285">
    <property type="entry name" value="MoaD/ThiS"/>
    <property type="match status" value="1"/>
</dbReference>
<dbReference type="InterPro" id="IPR010035">
    <property type="entry name" value="Thi_S"/>
</dbReference>
<dbReference type="RefSeq" id="WP_054965615.1">
    <property type="nucleotide sequence ID" value="NZ_FMUN01000006.1"/>
</dbReference>
<protein>
    <submittedName>
        <fullName evidence="1">Sulfur carrier protein</fullName>
    </submittedName>
</protein>